<dbReference type="Proteomes" id="UP000601435">
    <property type="component" value="Unassembled WGS sequence"/>
</dbReference>
<sequence>MVTGCVQNGGGSGFAAVSCNSTGASLAMHTDAACASNTTEEQSFDLSTCIDEYNKYMSCTEQTVVTMKMYTAAGCNQANLEAEYSLPLGCRAMGRVSNGQVTAMSQKLELNSNNNLVNKMYNSSLDCSGTHVEVELPCEQVCVDGNTSDALPDGWFAYQGSCTIQ</sequence>
<proteinExistence type="predicted"/>
<dbReference type="EMBL" id="CAJNJA010036191">
    <property type="protein sequence ID" value="CAE7717160.1"/>
    <property type="molecule type" value="Genomic_DNA"/>
</dbReference>
<evidence type="ECO:0000313" key="2">
    <source>
        <dbReference type="Proteomes" id="UP000601435"/>
    </source>
</evidence>
<organism evidence="1 2">
    <name type="scientific">Symbiodinium necroappetens</name>
    <dbReference type="NCBI Taxonomy" id="1628268"/>
    <lineage>
        <taxon>Eukaryota</taxon>
        <taxon>Sar</taxon>
        <taxon>Alveolata</taxon>
        <taxon>Dinophyceae</taxon>
        <taxon>Suessiales</taxon>
        <taxon>Symbiodiniaceae</taxon>
        <taxon>Symbiodinium</taxon>
    </lineage>
</organism>
<reference evidence="1" key="1">
    <citation type="submission" date="2021-02" db="EMBL/GenBank/DDBJ databases">
        <authorList>
            <person name="Dougan E. K."/>
            <person name="Rhodes N."/>
            <person name="Thang M."/>
            <person name="Chan C."/>
        </authorList>
    </citation>
    <scope>NUCLEOTIDE SEQUENCE</scope>
</reference>
<dbReference type="OrthoDB" id="429270at2759"/>
<accession>A0A812X3T2</accession>
<keyword evidence="2" id="KW-1185">Reference proteome</keyword>
<comment type="caution">
    <text evidence="1">The sequence shown here is derived from an EMBL/GenBank/DDBJ whole genome shotgun (WGS) entry which is preliminary data.</text>
</comment>
<feature type="non-terminal residue" evidence="1">
    <location>
        <position position="165"/>
    </location>
</feature>
<name>A0A812X3T2_9DINO</name>
<protein>
    <submittedName>
        <fullName evidence="1">Uncharacterized protein</fullName>
    </submittedName>
</protein>
<dbReference type="AlphaFoldDB" id="A0A812X3T2"/>
<gene>
    <name evidence="1" type="ORF">SNEC2469_LOCUS20673</name>
</gene>
<evidence type="ECO:0000313" key="1">
    <source>
        <dbReference type="EMBL" id="CAE7717160.1"/>
    </source>
</evidence>